<dbReference type="CDD" id="cd00112">
    <property type="entry name" value="LDLa"/>
    <property type="match status" value="5"/>
</dbReference>
<name>A0A8B6BZA0_MYTGA</name>
<feature type="disulfide bond" evidence="6">
    <location>
        <begin position="475"/>
        <end position="493"/>
    </location>
</feature>
<evidence type="ECO:0000259" key="9">
    <source>
        <dbReference type="PROSITE" id="PS50240"/>
    </source>
</evidence>
<dbReference type="SUPFAM" id="SSF57424">
    <property type="entry name" value="LDL receptor-like module"/>
    <property type="match status" value="5"/>
</dbReference>
<dbReference type="PROSITE" id="PS50240">
    <property type="entry name" value="TRYPSIN_DOM"/>
    <property type="match status" value="1"/>
</dbReference>
<feature type="disulfide bond" evidence="6">
    <location>
        <begin position="584"/>
        <end position="602"/>
    </location>
</feature>
<dbReference type="PROSITE" id="PS01209">
    <property type="entry name" value="LDLRA_1"/>
    <property type="match status" value="1"/>
</dbReference>
<dbReference type="InterPro" id="IPR009003">
    <property type="entry name" value="Peptidase_S1_PA"/>
</dbReference>
<evidence type="ECO:0000256" key="6">
    <source>
        <dbReference type="PROSITE-ProRule" id="PRU00124"/>
    </source>
</evidence>
<dbReference type="GO" id="GO:0006508">
    <property type="term" value="P:proteolysis"/>
    <property type="evidence" value="ECO:0007669"/>
    <property type="project" value="UniProtKB-KW"/>
</dbReference>
<dbReference type="InterPro" id="IPR036055">
    <property type="entry name" value="LDL_receptor-like_sf"/>
</dbReference>
<organism evidence="10 11">
    <name type="scientific">Mytilus galloprovincialis</name>
    <name type="common">Mediterranean mussel</name>
    <dbReference type="NCBI Taxonomy" id="29158"/>
    <lineage>
        <taxon>Eukaryota</taxon>
        <taxon>Metazoa</taxon>
        <taxon>Spiralia</taxon>
        <taxon>Lophotrochozoa</taxon>
        <taxon>Mollusca</taxon>
        <taxon>Bivalvia</taxon>
        <taxon>Autobranchia</taxon>
        <taxon>Pteriomorphia</taxon>
        <taxon>Mytilida</taxon>
        <taxon>Mytiloidea</taxon>
        <taxon>Mytilidae</taxon>
        <taxon>Mytilinae</taxon>
        <taxon>Mytilus</taxon>
    </lineage>
</organism>
<dbReference type="AlphaFoldDB" id="A0A8B6BZA0"/>
<protein>
    <submittedName>
        <fullName evidence="10">Corin</fullName>
        <ecNumber evidence="10">3.4.21.-</ecNumber>
    </submittedName>
</protein>
<evidence type="ECO:0000256" key="3">
    <source>
        <dbReference type="ARBA" id="ARBA00022825"/>
    </source>
</evidence>
<comment type="caution">
    <text evidence="6">Lacks conserved residue(s) required for the propagation of feature annotation.</text>
</comment>
<feature type="disulfide bond" evidence="6">
    <location>
        <begin position="523"/>
        <end position="538"/>
    </location>
</feature>
<dbReference type="FunFam" id="2.40.10.10:FF:000068">
    <property type="entry name" value="transmembrane protease serine 2"/>
    <property type="match status" value="1"/>
</dbReference>
<dbReference type="InterPro" id="IPR018114">
    <property type="entry name" value="TRYPSIN_HIS"/>
</dbReference>
<gene>
    <name evidence="10" type="ORF">MGAL_10B058507</name>
</gene>
<feature type="disulfide bond" evidence="6">
    <location>
        <begin position="440"/>
        <end position="458"/>
    </location>
</feature>
<evidence type="ECO:0000256" key="1">
    <source>
        <dbReference type="ARBA" id="ARBA00022670"/>
    </source>
</evidence>
<feature type="disulfide bond" evidence="6">
    <location>
        <begin position="487"/>
        <end position="502"/>
    </location>
</feature>
<keyword evidence="8" id="KW-0472">Membrane</keyword>
<dbReference type="InterPro" id="IPR001254">
    <property type="entry name" value="Trypsin_dom"/>
</dbReference>
<dbReference type="Gene3D" id="3.10.250.10">
    <property type="entry name" value="SRCR-like domain"/>
    <property type="match status" value="1"/>
</dbReference>
<dbReference type="GO" id="GO:0016020">
    <property type="term" value="C:membrane"/>
    <property type="evidence" value="ECO:0007669"/>
    <property type="project" value="InterPro"/>
</dbReference>
<dbReference type="OrthoDB" id="664115at2759"/>
<dbReference type="CDD" id="cd00190">
    <property type="entry name" value="Tryp_SPc"/>
    <property type="match status" value="1"/>
</dbReference>
<feature type="disulfide bond" evidence="6">
    <location>
        <begin position="596"/>
        <end position="611"/>
    </location>
</feature>
<dbReference type="InterPro" id="IPR036772">
    <property type="entry name" value="SRCR-like_dom_sf"/>
</dbReference>
<reference evidence="10" key="1">
    <citation type="submission" date="2018-11" db="EMBL/GenBank/DDBJ databases">
        <authorList>
            <person name="Alioto T."/>
            <person name="Alioto T."/>
        </authorList>
    </citation>
    <scope>NUCLEOTIDE SEQUENCE</scope>
</reference>
<dbReference type="InterPro" id="IPR033116">
    <property type="entry name" value="TRYPSIN_SER"/>
</dbReference>
<feature type="disulfide bond" evidence="6">
    <location>
        <begin position="559"/>
        <end position="574"/>
    </location>
</feature>
<evidence type="ECO:0000256" key="4">
    <source>
        <dbReference type="ARBA" id="ARBA00023157"/>
    </source>
</evidence>
<dbReference type="SMART" id="SM00192">
    <property type="entry name" value="LDLa"/>
    <property type="match status" value="5"/>
</dbReference>
<feature type="disulfide bond" evidence="6">
    <location>
        <begin position="511"/>
        <end position="529"/>
    </location>
</feature>
<dbReference type="PANTHER" id="PTHR24252:SF7">
    <property type="entry name" value="HYALIN"/>
    <property type="match status" value="1"/>
</dbReference>
<sequence>MVLESMDLSDPAQKSATRKLLIAGLICVFLAVVSIAIVLAVVIQQNEEERIPHGSFDNQHHTTAGPKSEEIDLSSSVLMGLLSSERISLETVTYSSIIPLATSDKHVDVTSSTLVMNSQPFTEMRDSDSAYFTKEKFVSSNEYPKIQLTYSSLYNLPVFSTELVYFTSYSQTENNYINSDEMTNIKTEIQTSKQIESIPVTDNKSEPFSTSMTEEFKSEDISFDLKSSVTSATDSSISDVKQSKLYESTLKFSDVIPVTLNSDVQQPVLTKTSSEELPVWSTQSNTYNLESTKLILHINSTSGLSTNQMNILPSSSSFILIQPESVVLTNRTTVQSAVTETYMSTSKSSAALSYGNSRWIVSASTLVPYIETLLTVAQSEFISSDLEPLKTTAYNELMPTSTQDQTPNENFDSTERYSLSSQVTVSSTLLPECSIHEFKCRSGQCVRMSSRCDRFIQCEDMSDEFNCSNCIGFVCGNGLCTWAWIGCNKRVDCMDLSDEIGCDHGADYIRCDNGLSIPSHKWCDDVDDCFDNSDETNCTCSFGETPCKEGQCIRNEWICDGHVDCLQGTDEANCSNCSPDQFVCSDYSCINVTQVCDGVQQCYQNEDEMSCYNLDNDTAMTVQYKGDNYSVCNTHWNSGISDYICQLLGYRNSTITRYIKLSESGNGNGNDFIELGHQITDYKKILQYMNIRSSCSTNMTVSIACLPRECGEQSPNLMLPFVSGGDIATLGQWPWIVSLSYLGRPFCSGTLISEDWVVTAGHCVAIPGSHNYTENPHYIEVQLGSVKRIRGQGTSRRADKVIHHPRLTWTGIGPIYNDVALIHMEKSVTYNDYILPACLPKAAFTSLSNCYIAGWGYISSYQAITLQDLREAKLHVLSEEECRTNTVPLEQEVNTNITYCAGYKFGVISGCQGDSGSPMMCEDYTGKWTLTGVMSSGAAMCGTFTNTANRFTKLSTMMEWIDYVINV</sequence>
<accession>A0A8B6BZA0</accession>
<keyword evidence="8" id="KW-1133">Transmembrane helix</keyword>
<dbReference type="PROSITE" id="PS00135">
    <property type="entry name" value="TRYPSIN_SER"/>
    <property type="match status" value="1"/>
</dbReference>
<dbReference type="EC" id="3.4.21.-" evidence="10"/>
<feature type="transmembrane region" description="Helical" evidence="8">
    <location>
        <begin position="20"/>
        <end position="43"/>
    </location>
</feature>
<feature type="disulfide bond" evidence="6">
    <location>
        <begin position="540"/>
        <end position="552"/>
    </location>
</feature>
<evidence type="ECO:0000256" key="2">
    <source>
        <dbReference type="ARBA" id="ARBA00022801"/>
    </source>
</evidence>
<dbReference type="InterPro" id="IPR001190">
    <property type="entry name" value="SRCR"/>
</dbReference>
<dbReference type="EMBL" id="UYJE01000946">
    <property type="protein sequence ID" value="VDH97866.1"/>
    <property type="molecule type" value="Genomic_DNA"/>
</dbReference>
<evidence type="ECO:0000256" key="7">
    <source>
        <dbReference type="RuleBase" id="RU363034"/>
    </source>
</evidence>
<dbReference type="Proteomes" id="UP000596742">
    <property type="component" value="Unassembled WGS sequence"/>
</dbReference>
<dbReference type="InterPro" id="IPR002172">
    <property type="entry name" value="LDrepeatLR_classA_rpt"/>
</dbReference>
<dbReference type="GO" id="GO:0004252">
    <property type="term" value="F:serine-type endopeptidase activity"/>
    <property type="evidence" value="ECO:0007669"/>
    <property type="project" value="InterPro"/>
</dbReference>
<dbReference type="SMART" id="SM00020">
    <property type="entry name" value="Tryp_SPc"/>
    <property type="match status" value="1"/>
</dbReference>
<evidence type="ECO:0000313" key="10">
    <source>
        <dbReference type="EMBL" id="VDH97866.1"/>
    </source>
</evidence>
<evidence type="ECO:0000313" key="11">
    <source>
        <dbReference type="Proteomes" id="UP000596742"/>
    </source>
</evidence>
<proteinExistence type="predicted"/>
<dbReference type="PROSITE" id="PS50068">
    <property type="entry name" value="LDLRA_2"/>
    <property type="match status" value="5"/>
</dbReference>
<evidence type="ECO:0000256" key="5">
    <source>
        <dbReference type="ARBA" id="ARBA00023180"/>
    </source>
</evidence>
<dbReference type="SUPFAM" id="SSF50494">
    <property type="entry name" value="Trypsin-like serine proteases"/>
    <property type="match status" value="1"/>
</dbReference>
<evidence type="ECO:0000256" key="8">
    <source>
        <dbReference type="SAM" id="Phobius"/>
    </source>
</evidence>
<keyword evidence="2 7" id="KW-0378">Hydrolase</keyword>
<dbReference type="PANTHER" id="PTHR24252">
    <property type="entry name" value="ACROSIN-RELATED"/>
    <property type="match status" value="1"/>
</dbReference>
<feature type="disulfide bond" evidence="6">
    <location>
        <begin position="452"/>
        <end position="467"/>
    </location>
</feature>
<comment type="caution">
    <text evidence="10">The sequence shown here is derived from an EMBL/GenBank/DDBJ whole genome shotgun (WGS) entry which is preliminary data.</text>
</comment>
<feature type="disulfide bond" evidence="6">
    <location>
        <begin position="433"/>
        <end position="445"/>
    </location>
</feature>
<feature type="domain" description="Peptidase S1" evidence="9">
    <location>
        <begin position="722"/>
        <end position="966"/>
    </location>
</feature>
<keyword evidence="5" id="KW-0325">Glycoprotein</keyword>
<feature type="disulfide bond" evidence="6">
    <location>
        <begin position="547"/>
        <end position="565"/>
    </location>
</feature>
<keyword evidence="4 6" id="KW-1015">Disulfide bond</keyword>
<dbReference type="PROSITE" id="PS00134">
    <property type="entry name" value="TRYPSIN_HIS"/>
    <property type="match status" value="1"/>
</dbReference>
<dbReference type="SUPFAM" id="SSF56487">
    <property type="entry name" value="SRCR-like"/>
    <property type="match status" value="1"/>
</dbReference>
<keyword evidence="1 7" id="KW-0645">Protease</keyword>
<keyword evidence="3 7" id="KW-0720">Serine protease</keyword>
<keyword evidence="11" id="KW-1185">Reference proteome</keyword>
<feature type="disulfide bond" evidence="6">
    <location>
        <begin position="577"/>
        <end position="589"/>
    </location>
</feature>
<dbReference type="InterPro" id="IPR043504">
    <property type="entry name" value="Peptidase_S1_PA_chymotrypsin"/>
</dbReference>
<dbReference type="Gene3D" id="4.10.400.10">
    <property type="entry name" value="Low-density Lipoprotein Receptor"/>
    <property type="match status" value="5"/>
</dbReference>
<dbReference type="Pfam" id="PF00089">
    <property type="entry name" value="Trypsin"/>
    <property type="match status" value="1"/>
</dbReference>
<dbReference type="Pfam" id="PF00057">
    <property type="entry name" value="Ldl_recept_a"/>
    <property type="match status" value="3"/>
</dbReference>
<keyword evidence="8" id="KW-0812">Transmembrane</keyword>
<dbReference type="PRINTS" id="PR00261">
    <property type="entry name" value="LDLRECEPTOR"/>
</dbReference>
<dbReference type="Pfam" id="PF15494">
    <property type="entry name" value="SRCR_2"/>
    <property type="match status" value="1"/>
</dbReference>
<dbReference type="InterPro" id="IPR023415">
    <property type="entry name" value="LDLR_class-A_CS"/>
</dbReference>
<dbReference type="Gene3D" id="2.40.10.10">
    <property type="entry name" value="Trypsin-like serine proteases"/>
    <property type="match status" value="1"/>
</dbReference>